<comment type="caution">
    <text evidence="1">The sequence shown here is derived from an EMBL/GenBank/DDBJ whole genome shotgun (WGS) entry which is preliminary data.</text>
</comment>
<dbReference type="PANTHER" id="PTHR14693">
    <property type="entry name" value="RIKEN CDNA 1700018B08"/>
    <property type="match status" value="1"/>
</dbReference>
<accession>A0A834DEG0</accession>
<dbReference type="PANTHER" id="PTHR14693:SF0">
    <property type="entry name" value="RIKEN CDNA 1700018B08 GENE"/>
    <property type="match status" value="1"/>
</dbReference>
<protein>
    <submittedName>
        <fullName evidence="1">Uncharacterized protein</fullName>
    </submittedName>
</protein>
<evidence type="ECO:0000313" key="1">
    <source>
        <dbReference type="EMBL" id="KAF6076736.1"/>
    </source>
</evidence>
<sequence>MEEKRGQSVSISRCVCARAGTWSDLRISEPLLHQHDCVSAVVGASGSPPVIVASVRAQSRPRARASQRSCASNIFDHIDRTETTPKHKMKSKFQTFGEEVYLTDLLIQNMVPVDIPKATKACPCPNHHFGGHLPMPRDQAVMPYWVPRVLRTYKKIQNMVPVDIPQATKACPCPGYHFGGRLPVPRDQAVMPYWVPQVVRSYKKVVKRQQSFKDIREPPLDSHFWQNGWQICCNRCFCLKRLRLQAPHQDGPLAQGRGASPQTSLLLLCLGLLASLQDVWRVVAVIRHFWEA</sequence>
<name>A0A834DEG0_9CHIR</name>
<evidence type="ECO:0000313" key="2">
    <source>
        <dbReference type="Proteomes" id="UP000664940"/>
    </source>
</evidence>
<proteinExistence type="predicted"/>
<dbReference type="Proteomes" id="UP000664940">
    <property type="component" value="Unassembled WGS sequence"/>
</dbReference>
<dbReference type="EMBL" id="JABVXQ010000014">
    <property type="protein sequence ID" value="KAF6076736.1"/>
    <property type="molecule type" value="Genomic_DNA"/>
</dbReference>
<dbReference type="InterPro" id="IPR027919">
    <property type="entry name" value="DUF4568"/>
</dbReference>
<dbReference type="Pfam" id="PF15132">
    <property type="entry name" value="DUF4568"/>
    <property type="match status" value="1"/>
</dbReference>
<dbReference type="AlphaFoldDB" id="A0A834DEG0"/>
<gene>
    <name evidence="1" type="ORF">HJG60_001699</name>
</gene>
<reference evidence="1 2" key="1">
    <citation type="journal article" date="2020" name="Nature">
        <title>Six reference-quality genomes reveal evolution of bat adaptations.</title>
        <authorList>
            <person name="Jebb D."/>
            <person name="Huang Z."/>
            <person name="Pippel M."/>
            <person name="Hughes G.M."/>
            <person name="Lavrichenko K."/>
            <person name="Devanna P."/>
            <person name="Winkler S."/>
            <person name="Jermiin L.S."/>
            <person name="Skirmuntt E.C."/>
            <person name="Katzourakis A."/>
            <person name="Burkitt-Gray L."/>
            <person name="Ray D.A."/>
            <person name="Sullivan K.A.M."/>
            <person name="Roscito J.G."/>
            <person name="Kirilenko B.M."/>
            <person name="Davalos L.M."/>
            <person name="Corthals A.P."/>
            <person name="Power M.L."/>
            <person name="Jones G."/>
            <person name="Ransome R.D."/>
            <person name="Dechmann D.K.N."/>
            <person name="Locatelli A.G."/>
            <person name="Puechmaille S.J."/>
            <person name="Fedrigo O."/>
            <person name="Jarvis E.D."/>
            <person name="Hiller M."/>
            <person name="Vernes S.C."/>
            <person name="Myers E.W."/>
            <person name="Teeling E.C."/>
        </authorList>
    </citation>
    <scope>NUCLEOTIDE SEQUENCE [LARGE SCALE GENOMIC DNA]</scope>
    <source>
        <strain evidence="1">Bat1K_MPI-CBG_1</strain>
    </source>
</reference>
<organism evidence="1 2">
    <name type="scientific">Phyllostomus discolor</name>
    <name type="common">pale spear-nosed bat</name>
    <dbReference type="NCBI Taxonomy" id="89673"/>
    <lineage>
        <taxon>Eukaryota</taxon>
        <taxon>Metazoa</taxon>
        <taxon>Chordata</taxon>
        <taxon>Craniata</taxon>
        <taxon>Vertebrata</taxon>
        <taxon>Euteleostomi</taxon>
        <taxon>Mammalia</taxon>
        <taxon>Eutheria</taxon>
        <taxon>Laurasiatheria</taxon>
        <taxon>Chiroptera</taxon>
        <taxon>Yangochiroptera</taxon>
        <taxon>Phyllostomidae</taxon>
        <taxon>Phyllostominae</taxon>
        <taxon>Phyllostomus</taxon>
    </lineage>
</organism>